<organism evidence="13 14">
    <name type="scientific">Aureimonas pseudogalii</name>
    <dbReference type="NCBI Taxonomy" id="1744844"/>
    <lineage>
        <taxon>Bacteria</taxon>
        <taxon>Pseudomonadati</taxon>
        <taxon>Pseudomonadota</taxon>
        <taxon>Alphaproteobacteria</taxon>
        <taxon>Hyphomicrobiales</taxon>
        <taxon>Aurantimonadaceae</taxon>
        <taxon>Aureimonas</taxon>
    </lineage>
</organism>
<reference evidence="13 14" key="1">
    <citation type="submission" date="2020-08" db="EMBL/GenBank/DDBJ databases">
        <title>Genomic Encyclopedia of Type Strains, Phase IV (KMG-IV): sequencing the most valuable type-strain genomes for metagenomic binning, comparative biology and taxonomic classification.</title>
        <authorList>
            <person name="Goeker M."/>
        </authorList>
    </citation>
    <scope>NUCLEOTIDE SEQUENCE [LARGE SCALE GENOMIC DNA]</scope>
    <source>
        <strain evidence="13 14">DSM 102238</strain>
    </source>
</reference>
<dbReference type="NCBIfam" id="TIGR02532">
    <property type="entry name" value="IV_pilin_GFxxxE"/>
    <property type="match status" value="1"/>
</dbReference>
<evidence type="ECO:0000256" key="4">
    <source>
        <dbReference type="ARBA" id="ARBA00022481"/>
    </source>
</evidence>
<evidence type="ECO:0000256" key="9">
    <source>
        <dbReference type="ARBA" id="ARBA00025772"/>
    </source>
</evidence>
<evidence type="ECO:0000256" key="6">
    <source>
        <dbReference type="ARBA" id="ARBA00022692"/>
    </source>
</evidence>
<keyword evidence="5" id="KW-0997">Cell inner membrane</keyword>
<keyword evidence="7 11" id="KW-1133">Transmembrane helix</keyword>
<dbReference type="AlphaFoldDB" id="A0A7W6EFR9"/>
<evidence type="ECO:0000313" key="14">
    <source>
        <dbReference type="Proteomes" id="UP000542776"/>
    </source>
</evidence>
<dbReference type="Pfam" id="PF12019">
    <property type="entry name" value="GspH"/>
    <property type="match status" value="1"/>
</dbReference>
<evidence type="ECO:0000313" key="13">
    <source>
        <dbReference type="EMBL" id="MBB3997049.1"/>
    </source>
</evidence>
<dbReference type="InterPro" id="IPR045584">
    <property type="entry name" value="Pilin-like"/>
</dbReference>
<dbReference type="InterPro" id="IPR022346">
    <property type="entry name" value="T2SS_GspH"/>
</dbReference>
<evidence type="ECO:0000256" key="10">
    <source>
        <dbReference type="ARBA" id="ARBA00030775"/>
    </source>
</evidence>
<dbReference type="GO" id="GO:0005886">
    <property type="term" value="C:plasma membrane"/>
    <property type="evidence" value="ECO:0007669"/>
    <property type="project" value="UniProtKB-SubCell"/>
</dbReference>
<dbReference type="Proteomes" id="UP000542776">
    <property type="component" value="Unassembled WGS sequence"/>
</dbReference>
<comment type="caution">
    <text evidence="13">The sequence shown here is derived from an EMBL/GenBank/DDBJ whole genome shotgun (WGS) entry which is preliminary data.</text>
</comment>
<gene>
    <name evidence="13" type="ORF">GGR04_000870</name>
</gene>
<dbReference type="Gene3D" id="3.30.700.10">
    <property type="entry name" value="Glycoprotein, Type 4 Pilin"/>
    <property type="match status" value="1"/>
</dbReference>
<dbReference type="PROSITE" id="PS00409">
    <property type="entry name" value="PROKAR_NTER_METHYL"/>
    <property type="match status" value="1"/>
</dbReference>
<dbReference type="GO" id="GO:0015627">
    <property type="term" value="C:type II protein secretion system complex"/>
    <property type="evidence" value="ECO:0007669"/>
    <property type="project" value="InterPro"/>
</dbReference>
<evidence type="ECO:0000256" key="8">
    <source>
        <dbReference type="ARBA" id="ARBA00023136"/>
    </source>
</evidence>
<dbReference type="SUPFAM" id="SSF54523">
    <property type="entry name" value="Pili subunits"/>
    <property type="match status" value="1"/>
</dbReference>
<evidence type="ECO:0000256" key="7">
    <source>
        <dbReference type="ARBA" id="ARBA00022989"/>
    </source>
</evidence>
<name>A0A7W6EFR9_9HYPH</name>
<comment type="subcellular location">
    <subcellularLocation>
        <location evidence="1">Cell inner membrane</location>
        <topology evidence="1">Single-pass membrane protein</topology>
    </subcellularLocation>
</comment>
<evidence type="ECO:0000256" key="5">
    <source>
        <dbReference type="ARBA" id="ARBA00022519"/>
    </source>
</evidence>
<dbReference type="Pfam" id="PF07963">
    <property type="entry name" value="N_methyl"/>
    <property type="match status" value="1"/>
</dbReference>
<accession>A0A7W6EFR9</accession>
<evidence type="ECO:0000259" key="12">
    <source>
        <dbReference type="Pfam" id="PF12019"/>
    </source>
</evidence>
<keyword evidence="3" id="KW-1003">Cell membrane</keyword>
<feature type="domain" description="General secretion pathway GspH" evidence="12">
    <location>
        <begin position="42"/>
        <end position="139"/>
    </location>
</feature>
<keyword evidence="14" id="KW-1185">Reference proteome</keyword>
<feature type="transmembrane region" description="Helical" evidence="11">
    <location>
        <begin position="12"/>
        <end position="30"/>
    </location>
</feature>
<keyword evidence="6 11" id="KW-0812">Transmembrane</keyword>
<comment type="similarity">
    <text evidence="9">Belongs to the GSP H family.</text>
</comment>
<proteinExistence type="inferred from homology"/>
<evidence type="ECO:0000256" key="11">
    <source>
        <dbReference type="SAM" id="Phobius"/>
    </source>
</evidence>
<dbReference type="InterPro" id="IPR012902">
    <property type="entry name" value="N_methyl_site"/>
</dbReference>
<sequence>MAAEAGFTLVEMLVVLAILAVTAGIAGASMSRGGPERLVRATAERLAADLARTRIDAIRAGDRRDLVFDGESRAWQRAGARPVPLPAGVTLDLTTAREARAASPAGGRSTIAFLPDGRSTGGRIDIRMGETRRSLTVEWLTGVVRASAP</sequence>
<dbReference type="EMBL" id="JACIEK010000001">
    <property type="protein sequence ID" value="MBB3997049.1"/>
    <property type="molecule type" value="Genomic_DNA"/>
</dbReference>
<protein>
    <recommendedName>
        <fullName evidence="2">Type II secretion system protein H</fullName>
    </recommendedName>
    <alternativeName>
        <fullName evidence="10">General secretion pathway protein H</fullName>
    </alternativeName>
</protein>
<evidence type="ECO:0000256" key="1">
    <source>
        <dbReference type="ARBA" id="ARBA00004377"/>
    </source>
</evidence>
<dbReference type="GO" id="GO:0015628">
    <property type="term" value="P:protein secretion by the type II secretion system"/>
    <property type="evidence" value="ECO:0007669"/>
    <property type="project" value="InterPro"/>
</dbReference>
<evidence type="ECO:0000256" key="3">
    <source>
        <dbReference type="ARBA" id="ARBA00022475"/>
    </source>
</evidence>
<keyword evidence="8 11" id="KW-0472">Membrane</keyword>
<evidence type="ECO:0000256" key="2">
    <source>
        <dbReference type="ARBA" id="ARBA00021549"/>
    </source>
</evidence>
<keyword evidence="4" id="KW-0488">Methylation</keyword>